<dbReference type="InterPro" id="IPR011249">
    <property type="entry name" value="Metalloenz_LuxS/M16"/>
</dbReference>
<gene>
    <name evidence="3" type="ORF">KACHI17_16710</name>
</gene>
<name>A0AAT9GJK1_9BACT</name>
<evidence type="ECO:0000259" key="2">
    <source>
        <dbReference type="Pfam" id="PF05193"/>
    </source>
</evidence>
<dbReference type="Gene3D" id="3.30.830.10">
    <property type="entry name" value="Metalloenzyme, LuxS/M16 peptidase-like"/>
    <property type="match status" value="2"/>
</dbReference>
<protein>
    <submittedName>
        <fullName evidence="3">Pitrilysin family protein</fullName>
    </submittedName>
</protein>
<dbReference type="GO" id="GO:0046872">
    <property type="term" value="F:metal ion binding"/>
    <property type="evidence" value="ECO:0007669"/>
    <property type="project" value="InterPro"/>
</dbReference>
<dbReference type="Pfam" id="PF05193">
    <property type="entry name" value="Peptidase_M16_C"/>
    <property type="match status" value="1"/>
</dbReference>
<dbReference type="AlphaFoldDB" id="A0AAT9GJK1"/>
<dbReference type="Pfam" id="PF00675">
    <property type="entry name" value="Peptidase_M16"/>
    <property type="match status" value="1"/>
</dbReference>
<sequence length="432" mass="49860">MNRQEDMINRTVAPPITDAVAFDLRLKPCDRYILDNQVPVYAINAGAQEVVMIEWVFYAGNWYESKNIVAGTTNFLLKNGTKQRNAYSINEYFEFYGAYLNRSCYNETATVTLHCLSKHVAELLPVVAELLTESIFPEQELAIYKQNQKQRLEVNLKKCDFVSNRLIDEYVYGFHHPYGKYTSTLDYDAVDTAELKNFFNQFYQQGKCMVFAAGKLPVDLDQQLNRVFGSLPLNSTTLPEISYPLNPAAEKKYRIINDKEGVQGAIRIAQPFFNRHHPDFPKVQVLNNIFGGFFGSRLMSNIREDKGYTYGIHSYLQNHIHHSAWMISTEAGRDVCEATITEVYKEMELLRNELVDNEELDLVKNYMIGSLLGDLDGPFQIIGRWKTYILNGLDEQYFYNSIETIRKVTAEELQTLAKQHLNPEQFYELVVV</sequence>
<proteinExistence type="predicted"/>
<dbReference type="InterPro" id="IPR050361">
    <property type="entry name" value="MPP/UQCRC_Complex"/>
</dbReference>
<evidence type="ECO:0000259" key="1">
    <source>
        <dbReference type="Pfam" id="PF00675"/>
    </source>
</evidence>
<reference evidence="3" key="1">
    <citation type="submission" date="2024-02" db="EMBL/GenBank/DDBJ databases">
        <title>Sediminibacterium planktonica sp. nov. and Sediminibacterium longus sp. nov., isolated from surface lake and river water.</title>
        <authorList>
            <person name="Watanabe K."/>
            <person name="Takemine S."/>
            <person name="Ishii Y."/>
            <person name="Ogata Y."/>
            <person name="Shindo C."/>
            <person name="Suda W."/>
        </authorList>
    </citation>
    <scope>NUCLEOTIDE SEQUENCE</scope>
    <source>
        <strain evidence="3">KACHI17</strain>
    </source>
</reference>
<feature type="domain" description="Peptidase M16 C-terminal" evidence="2">
    <location>
        <begin position="191"/>
        <end position="365"/>
    </location>
</feature>
<dbReference type="PANTHER" id="PTHR11851:SF224">
    <property type="entry name" value="PROCESSING PROTEASE"/>
    <property type="match status" value="1"/>
</dbReference>
<organism evidence="3">
    <name type="scientific">Sediminibacterium sp. KACHI17</name>
    <dbReference type="NCBI Taxonomy" id="1751071"/>
    <lineage>
        <taxon>Bacteria</taxon>
        <taxon>Pseudomonadati</taxon>
        <taxon>Bacteroidota</taxon>
        <taxon>Chitinophagia</taxon>
        <taxon>Chitinophagales</taxon>
        <taxon>Chitinophagaceae</taxon>
        <taxon>Sediminibacterium</taxon>
    </lineage>
</organism>
<feature type="domain" description="Peptidase M16 N-terminal" evidence="1">
    <location>
        <begin position="48"/>
        <end position="162"/>
    </location>
</feature>
<accession>A0AAT9GJK1</accession>
<dbReference type="InterPro" id="IPR007863">
    <property type="entry name" value="Peptidase_M16_C"/>
</dbReference>
<dbReference type="EMBL" id="AP029612">
    <property type="protein sequence ID" value="BFG70790.1"/>
    <property type="molecule type" value="Genomic_DNA"/>
</dbReference>
<dbReference type="SUPFAM" id="SSF63411">
    <property type="entry name" value="LuxS/MPP-like metallohydrolase"/>
    <property type="match status" value="2"/>
</dbReference>
<dbReference type="InterPro" id="IPR011765">
    <property type="entry name" value="Pept_M16_N"/>
</dbReference>
<dbReference type="PANTHER" id="PTHR11851">
    <property type="entry name" value="METALLOPROTEASE"/>
    <property type="match status" value="1"/>
</dbReference>
<evidence type="ECO:0000313" key="3">
    <source>
        <dbReference type="EMBL" id="BFG70790.1"/>
    </source>
</evidence>